<accession>A0A0M3K0K7</accession>
<sequence length="207" mass="23885">MLPSPDYEFDNDKMSSDKPYEEEEYISEPEPDYDNEPLNSVRQVFTPAVIVPIPVTDYNSNAASGSPRTTATNDNNYVPPPQTTFRRLSSDYAMNLNDKFNNAQNEWDIPNRSPIQLRKDSSLSDWIEDVDPLQNVDYTKAFSNLSTPVELTLARVLKDWRKTDVQELDVYKGEILKVLEKRIIWWKCEKDNTGEAGWVPAKYLRAI</sequence>
<dbReference type="Gene3D" id="2.30.30.40">
    <property type="entry name" value="SH3 Domains"/>
    <property type="match status" value="1"/>
</dbReference>
<dbReference type="SMART" id="SM00326">
    <property type="entry name" value="SH3"/>
    <property type="match status" value="1"/>
</dbReference>
<evidence type="ECO:0000256" key="2">
    <source>
        <dbReference type="PROSITE-ProRule" id="PRU00192"/>
    </source>
</evidence>
<dbReference type="Proteomes" id="UP000267096">
    <property type="component" value="Unassembled WGS sequence"/>
</dbReference>
<feature type="compositionally biased region" description="Basic and acidic residues" evidence="3">
    <location>
        <begin position="10"/>
        <end position="19"/>
    </location>
</feature>
<proteinExistence type="predicted"/>
<feature type="compositionally biased region" description="Acidic residues" evidence="3">
    <location>
        <begin position="20"/>
        <end position="35"/>
    </location>
</feature>
<reference evidence="5 6" key="2">
    <citation type="submission" date="2018-11" db="EMBL/GenBank/DDBJ databases">
        <authorList>
            <consortium name="Pathogen Informatics"/>
        </authorList>
    </citation>
    <scope>NUCLEOTIDE SEQUENCE [LARGE SCALE GENOMIC DNA]</scope>
</reference>
<protein>
    <submittedName>
        <fullName evidence="7">SH3 domain-containing protein</fullName>
    </submittedName>
</protein>
<reference evidence="7" key="1">
    <citation type="submission" date="2017-02" db="UniProtKB">
        <authorList>
            <consortium name="WormBaseParasite"/>
        </authorList>
    </citation>
    <scope>IDENTIFICATION</scope>
</reference>
<dbReference type="InterPro" id="IPR036028">
    <property type="entry name" value="SH3-like_dom_sf"/>
</dbReference>
<feature type="region of interest" description="Disordered" evidence="3">
    <location>
        <begin position="1"/>
        <end position="38"/>
    </location>
</feature>
<feature type="domain" description="SH3" evidence="4">
    <location>
        <begin position="149"/>
        <end position="207"/>
    </location>
</feature>
<dbReference type="Pfam" id="PF07653">
    <property type="entry name" value="SH3_2"/>
    <property type="match status" value="1"/>
</dbReference>
<organism evidence="7">
    <name type="scientific">Anisakis simplex</name>
    <name type="common">Herring worm</name>
    <dbReference type="NCBI Taxonomy" id="6269"/>
    <lineage>
        <taxon>Eukaryota</taxon>
        <taxon>Metazoa</taxon>
        <taxon>Ecdysozoa</taxon>
        <taxon>Nematoda</taxon>
        <taxon>Chromadorea</taxon>
        <taxon>Rhabditida</taxon>
        <taxon>Spirurina</taxon>
        <taxon>Ascaridomorpha</taxon>
        <taxon>Ascaridoidea</taxon>
        <taxon>Anisakidae</taxon>
        <taxon>Anisakis</taxon>
        <taxon>Anisakis simplex complex</taxon>
    </lineage>
</organism>
<evidence type="ECO:0000256" key="3">
    <source>
        <dbReference type="SAM" id="MobiDB-lite"/>
    </source>
</evidence>
<evidence type="ECO:0000313" key="6">
    <source>
        <dbReference type="Proteomes" id="UP000267096"/>
    </source>
</evidence>
<dbReference type="InterPro" id="IPR001452">
    <property type="entry name" value="SH3_domain"/>
</dbReference>
<evidence type="ECO:0000313" key="7">
    <source>
        <dbReference type="WBParaSite" id="ASIM_0001434501-mRNA-1"/>
    </source>
</evidence>
<dbReference type="AlphaFoldDB" id="A0A0M3K0K7"/>
<evidence type="ECO:0000256" key="1">
    <source>
        <dbReference type="ARBA" id="ARBA00022443"/>
    </source>
</evidence>
<dbReference type="EMBL" id="UYRR01031494">
    <property type="protein sequence ID" value="VDK50541.1"/>
    <property type="molecule type" value="Genomic_DNA"/>
</dbReference>
<dbReference type="WBParaSite" id="ASIM_0001434501-mRNA-1">
    <property type="protein sequence ID" value="ASIM_0001434501-mRNA-1"/>
    <property type="gene ID" value="ASIM_0001434501"/>
</dbReference>
<evidence type="ECO:0000259" key="4">
    <source>
        <dbReference type="PROSITE" id="PS50002"/>
    </source>
</evidence>
<dbReference type="PROSITE" id="PS50002">
    <property type="entry name" value="SH3"/>
    <property type="match status" value="1"/>
</dbReference>
<gene>
    <name evidence="5" type="ORF">ASIM_LOCUS13773</name>
</gene>
<dbReference type="SUPFAM" id="SSF50044">
    <property type="entry name" value="SH3-domain"/>
    <property type="match status" value="1"/>
</dbReference>
<keyword evidence="6" id="KW-1185">Reference proteome</keyword>
<keyword evidence="1 2" id="KW-0728">SH3 domain</keyword>
<evidence type="ECO:0000313" key="5">
    <source>
        <dbReference type="EMBL" id="VDK50541.1"/>
    </source>
</evidence>
<name>A0A0M3K0K7_ANISI</name>
<dbReference type="OrthoDB" id="5963859at2759"/>